<dbReference type="InterPro" id="IPR039602">
    <property type="entry name" value="Rxt2"/>
</dbReference>
<organism evidence="1 2">
    <name type="scientific">Colletotrichum higginsianum (strain IMI 349063)</name>
    <name type="common">Crucifer anthracnose fungus</name>
    <dbReference type="NCBI Taxonomy" id="759273"/>
    <lineage>
        <taxon>Eukaryota</taxon>
        <taxon>Fungi</taxon>
        <taxon>Dikarya</taxon>
        <taxon>Ascomycota</taxon>
        <taxon>Pezizomycotina</taxon>
        <taxon>Sordariomycetes</taxon>
        <taxon>Hypocreomycetidae</taxon>
        <taxon>Glomerellales</taxon>
        <taxon>Glomerellaceae</taxon>
        <taxon>Colletotrichum</taxon>
        <taxon>Colletotrichum destructivum species complex</taxon>
    </lineage>
</organism>
<dbReference type="RefSeq" id="XP_018160157.1">
    <property type="nucleotide sequence ID" value="XM_018298911.1"/>
</dbReference>
<keyword evidence="2" id="KW-1185">Reference proteome</keyword>
<sequence length="74" mass="8413">MSEMMGSMPRTSDTVDETFAYPFFLPPPNARPDRIVGLPEAEVEDIRRLLALYVQEKEKVCRGTTKLHEGILMS</sequence>
<dbReference type="Proteomes" id="UP000092177">
    <property type="component" value="Chromosome 3"/>
</dbReference>
<evidence type="ECO:0000313" key="1">
    <source>
        <dbReference type="EMBL" id="OBR11640.1"/>
    </source>
</evidence>
<reference evidence="2" key="1">
    <citation type="journal article" date="2017" name="BMC Genomics">
        <title>Gapless genome assembly of Colletotrichum higginsianum reveals chromosome structure and association of transposable elements with secondary metabolite gene clusters.</title>
        <authorList>
            <person name="Dallery J.-F."/>
            <person name="Lapalu N."/>
            <person name="Zampounis A."/>
            <person name="Pigne S."/>
            <person name="Luyten I."/>
            <person name="Amselem J."/>
            <person name="Wittenberg A.H.J."/>
            <person name="Zhou S."/>
            <person name="de Queiroz M.V."/>
            <person name="Robin G.P."/>
            <person name="Auger A."/>
            <person name="Hainaut M."/>
            <person name="Henrissat B."/>
            <person name="Kim K.-T."/>
            <person name="Lee Y.-H."/>
            <person name="Lespinet O."/>
            <person name="Schwartz D.C."/>
            <person name="Thon M.R."/>
            <person name="O'Connell R.J."/>
        </authorList>
    </citation>
    <scope>NUCLEOTIDE SEQUENCE [LARGE SCALE GENOMIC DNA]</scope>
    <source>
        <strain evidence="2">IMI 349063</strain>
    </source>
</reference>
<dbReference type="PANTHER" id="PTHR28232:SF1">
    <property type="entry name" value="TRANSCRIPTIONAL REGULATORY PROTEIN RXT2"/>
    <property type="match status" value="1"/>
</dbReference>
<dbReference type="GO" id="GO:0033698">
    <property type="term" value="C:Rpd3L complex"/>
    <property type="evidence" value="ECO:0007669"/>
    <property type="project" value="TreeGrafter"/>
</dbReference>
<name>A0A1B7YI51_COLHI</name>
<protein>
    <submittedName>
        <fullName evidence="1">Rxt2-like protein</fullName>
    </submittedName>
</protein>
<comment type="caution">
    <text evidence="1">The sequence shown here is derived from an EMBL/GenBank/DDBJ whole genome shotgun (WGS) entry which is preliminary data.</text>
</comment>
<dbReference type="EMBL" id="LTAN01000003">
    <property type="protein sequence ID" value="OBR11640.1"/>
    <property type="molecule type" value="Genomic_DNA"/>
</dbReference>
<dbReference type="VEuPathDB" id="FungiDB:CH63R_03936"/>
<dbReference type="PANTHER" id="PTHR28232">
    <property type="entry name" value="TRANSCRIPTIONAL REGULATORY PROTEIN RXT2"/>
    <property type="match status" value="1"/>
</dbReference>
<dbReference type="GO" id="GO:0005829">
    <property type="term" value="C:cytosol"/>
    <property type="evidence" value="ECO:0007669"/>
    <property type="project" value="TreeGrafter"/>
</dbReference>
<dbReference type="AlphaFoldDB" id="A0A1B7YI51"/>
<evidence type="ECO:0000313" key="2">
    <source>
        <dbReference type="Proteomes" id="UP000092177"/>
    </source>
</evidence>
<accession>A0A1B7YI51</accession>
<dbReference type="KEGG" id="chig:CH63R_03936"/>
<dbReference type="GeneID" id="28863018"/>
<proteinExistence type="predicted"/>
<gene>
    <name evidence="1" type="ORF">CH63R_03936</name>
</gene>